<dbReference type="AlphaFoldDB" id="A0A0U0Z058"/>
<dbReference type="InterPro" id="IPR036736">
    <property type="entry name" value="ACP-like_sf"/>
</dbReference>
<evidence type="ECO:0000259" key="1">
    <source>
        <dbReference type="PROSITE" id="PS50075"/>
    </source>
</evidence>
<accession>A0A0U0Z058</accession>
<dbReference type="InterPro" id="IPR009081">
    <property type="entry name" value="PP-bd_ACP"/>
</dbReference>
<gene>
    <name evidence="2" type="primary">mbtL</name>
    <name evidence="2" type="ORF">ERS075579_02191</name>
</gene>
<organism evidence="2 3">
    <name type="scientific">Mycobacteroides abscessus</name>
    <dbReference type="NCBI Taxonomy" id="36809"/>
    <lineage>
        <taxon>Bacteria</taxon>
        <taxon>Bacillati</taxon>
        <taxon>Actinomycetota</taxon>
        <taxon>Actinomycetes</taxon>
        <taxon>Mycobacteriales</taxon>
        <taxon>Mycobacteriaceae</taxon>
        <taxon>Mycobacteroides</taxon>
    </lineage>
</organism>
<evidence type="ECO:0000313" key="3">
    <source>
        <dbReference type="Proteomes" id="UP000045782"/>
    </source>
</evidence>
<proteinExistence type="predicted"/>
<dbReference type="PROSITE" id="PS50075">
    <property type="entry name" value="CARRIER"/>
    <property type="match status" value="1"/>
</dbReference>
<dbReference type="SUPFAM" id="SSF47336">
    <property type="entry name" value="ACP-like"/>
    <property type="match status" value="1"/>
</dbReference>
<sequence length="91" mass="9980">METSSQPDVLRASGSSHVREFLIEFIAEELELPTADVNDFSELVGDLGFDSLSFALGVSEIKGRFGIQLTKDDVFECKTLGALIELVESRL</sequence>
<reference evidence="2 3" key="1">
    <citation type="submission" date="2015-03" db="EMBL/GenBank/DDBJ databases">
        <authorList>
            <person name="Murphy D."/>
        </authorList>
    </citation>
    <scope>NUCLEOTIDE SEQUENCE [LARGE SCALE GENOMIC DNA]</scope>
    <source>
        <strain evidence="2 3">PAP088</strain>
    </source>
</reference>
<dbReference type="RefSeq" id="WP_005060398.1">
    <property type="nucleotide sequence ID" value="NZ_CP014951.1"/>
</dbReference>
<evidence type="ECO:0000313" key="2">
    <source>
        <dbReference type="EMBL" id="CPV50736.1"/>
    </source>
</evidence>
<dbReference type="EMBL" id="CSWP01000004">
    <property type="protein sequence ID" value="CPV50736.1"/>
    <property type="molecule type" value="Genomic_DNA"/>
</dbReference>
<feature type="domain" description="Carrier" evidence="1">
    <location>
        <begin position="16"/>
        <end position="91"/>
    </location>
</feature>
<dbReference type="Pfam" id="PF00550">
    <property type="entry name" value="PP-binding"/>
    <property type="match status" value="1"/>
</dbReference>
<name>A0A0U0Z058_9MYCO</name>
<dbReference type="Proteomes" id="UP000045782">
    <property type="component" value="Unassembled WGS sequence"/>
</dbReference>
<dbReference type="Gene3D" id="1.10.1200.10">
    <property type="entry name" value="ACP-like"/>
    <property type="match status" value="1"/>
</dbReference>
<protein>
    <recommendedName>
        <fullName evidence="1">Carrier domain-containing protein</fullName>
    </recommendedName>
</protein>